<sequence>MIGWLSGCAKESTMNDGPNISEAQALARVEELIRAALTGVTPTPGLDLDPTSLADHPCIPNEGNILTGDIYVIRVYYLTGIPKERLVQEVRKIQTNWEKAGHKITNTYAFDQGKPQLSGRTGDDFRLALDTVDRNSTLQILFSVGSPCFRPDKPSPSASP</sequence>
<dbReference type="EMBL" id="JBHTEE010000001">
    <property type="protein sequence ID" value="MFC7598715.1"/>
    <property type="molecule type" value="Genomic_DNA"/>
</dbReference>
<keyword evidence="2" id="KW-1185">Reference proteome</keyword>
<evidence type="ECO:0008006" key="3">
    <source>
        <dbReference type="Google" id="ProtNLM"/>
    </source>
</evidence>
<name>A0ABW2SR74_9ACTN</name>
<protein>
    <recommendedName>
        <fullName evidence="3">Lipoprotein</fullName>
    </recommendedName>
</protein>
<reference evidence="2" key="1">
    <citation type="journal article" date="2019" name="Int. J. Syst. Evol. Microbiol.">
        <title>The Global Catalogue of Microorganisms (GCM) 10K type strain sequencing project: providing services to taxonomists for standard genome sequencing and annotation.</title>
        <authorList>
            <consortium name="The Broad Institute Genomics Platform"/>
            <consortium name="The Broad Institute Genome Sequencing Center for Infectious Disease"/>
            <person name="Wu L."/>
            <person name="Ma J."/>
        </authorList>
    </citation>
    <scope>NUCLEOTIDE SEQUENCE [LARGE SCALE GENOMIC DNA]</scope>
    <source>
        <strain evidence="2">JCM 10083</strain>
    </source>
</reference>
<proteinExistence type="predicted"/>
<evidence type="ECO:0000313" key="1">
    <source>
        <dbReference type="EMBL" id="MFC7598715.1"/>
    </source>
</evidence>
<evidence type="ECO:0000313" key="2">
    <source>
        <dbReference type="Proteomes" id="UP001596514"/>
    </source>
</evidence>
<gene>
    <name evidence="1" type="ORF">ACFQVD_01195</name>
</gene>
<comment type="caution">
    <text evidence="1">The sequence shown here is derived from an EMBL/GenBank/DDBJ whole genome shotgun (WGS) entry which is preliminary data.</text>
</comment>
<accession>A0ABW2SR74</accession>
<dbReference type="RefSeq" id="WP_343974642.1">
    <property type="nucleotide sequence ID" value="NZ_BAAAGK010000125.1"/>
</dbReference>
<dbReference type="Proteomes" id="UP001596514">
    <property type="component" value="Unassembled WGS sequence"/>
</dbReference>
<organism evidence="1 2">
    <name type="scientific">Streptosporangium amethystogenes subsp. fukuiense</name>
    <dbReference type="NCBI Taxonomy" id="698418"/>
    <lineage>
        <taxon>Bacteria</taxon>
        <taxon>Bacillati</taxon>
        <taxon>Actinomycetota</taxon>
        <taxon>Actinomycetes</taxon>
        <taxon>Streptosporangiales</taxon>
        <taxon>Streptosporangiaceae</taxon>
        <taxon>Streptosporangium</taxon>
    </lineage>
</organism>